<feature type="compositionally biased region" description="Acidic residues" evidence="1">
    <location>
        <begin position="13"/>
        <end position="26"/>
    </location>
</feature>
<name>A0A820HJT5_9BILA</name>
<evidence type="ECO:0000256" key="1">
    <source>
        <dbReference type="SAM" id="MobiDB-lite"/>
    </source>
</evidence>
<dbReference type="EMBL" id="CAJOBE010031261">
    <property type="protein sequence ID" value="CAF4292287.1"/>
    <property type="molecule type" value="Genomic_DNA"/>
</dbReference>
<sequence length="32" mass="3385">KVIDVSLAKQPDADDEADDDGDDLDEASPIIV</sequence>
<evidence type="ECO:0000313" key="3">
    <source>
        <dbReference type="Proteomes" id="UP000663874"/>
    </source>
</evidence>
<feature type="region of interest" description="Disordered" evidence="1">
    <location>
        <begin position="1"/>
        <end position="32"/>
    </location>
</feature>
<dbReference type="Proteomes" id="UP000663874">
    <property type="component" value="Unassembled WGS sequence"/>
</dbReference>
<reference evidence="2" key="1">
    <citation type="submission" date="2021-02" db="EMBL/GenBank/DDBJ databases">
        <authorList>
            <person name="Nowell W R."/>
        </authorList>
    </citation>
    <scope>NUCLEOTIDE SEQUENCE</scope>
</reference>
<protein>
    <submittedName>
        <fullName evidence="2">Uncharacterized protein</fullName>
    </submittedName>
</protein>
<proteinExistence type="predicted"/>
<evidence type="ECO:0000313" key="2">
    <source>
        <dbReference type="EMBL" id="CAF4292287.1"/>
    </source>
</evidence>
<organism evidence="2 3">
    <name type="scientific">Rotaria sordida</name>
    <dbReference type="NCBI Taxonomy" id="392033"/>
    <lineage>
        <taxon>Eukaryota</taxon>
        <taxon>Metazoa</taxon>
        <taxon>Spiralia</taxon>
        <taxon>Gnathifera</taxon>
        <taxon>Rotifera</taxon>
        <taxon>Eurotatoria</taxon>
        <taxon>Bdelloidea</taxon>
        <taxon>Philodinida</taxon>
        <taxon>Philodinidae</taxon>
        <taxon>Rotaria</taxon>
    </lineage>
</organism>
<dbReference type="AlphaFoldDB" id="A0A820HJT5"/>
<feature type="non-terminal residue" evidence="2">
    <location>
        <position position="1"/>
    </location>
</feature>
<gene>
    <name evidence="2" type="ORF">FNK824_LOCUS40313</name>
</gene>
<comment type="caution">
    <text evidence="2">The sequence shown here is derived from an EMBL/GenBank/DDBJ whole genome shotgun (WGS) entry which is preliminary data.</text>
</comment>
<accession>A0A820HJT5</accession>